<dbReference type="PROSITE" id="PS50066">
    <property type="entry name" value="MADS_BOX_2"/>
    <property type="match status" value="1"/>
</dbReference>
<sequence length="247" mass="28194">MESKKKDHEQKSLKRTSYNNRKECIKKKTMELATLCGIDACTVMFGVDGEIESWPEDPKEAKAIIKKFKDLTSNPHKRTTVKDESRRKVVDVPGGEVVSCQENSTEVKGSFENFSTKKVFAEKAEIVGLGRMVGSLCSRPSLLTEYQECLKQVDDKLEALLKRIEFLRTDQECGCMVNKQLDYSEMVNKQLGYSEKKKRLYYPENSSPKRRKVSEEPVFLFDLNFPPPDQLEASSLSSEDCSVLPNR</sequence>
<evidence type="ECO:0000256" key="3">
    <source>
        <dbReference type="ARBA" id="ARBA00023125"/>
    </source>
</evidence>
<dbReference type="Gene3D" id="3.40.1810.10">
    <property type="entry name" value="Transcription factor, MADS-box"/>
    <property type="match status" value="1"/>
</dbReference>
<keyword evidence="2" id="KW-0805">Transcription regulation</keyword>
<comment type="subcellular location">
    <subcellularLocation>
        <location evidence="1">Nucleus</location>
    </subcellularLocation>
</comment>
<dbReference type="Gramene" id="KZN06689">
    <property type="protein sequence ID" value="KZN06689"/>
    <property type="gene ID" value="DCAR_007526"/>
</dbReference>
<dbReference type="InterPro" id="IPR002100">
    <property type="entry name" value="TF_MADSbox"/>
</dbReference>
<proteinExistence type="predicted"/>
<dbReference type="SUPFAM" id="SSF55455">
    <property type="entry name" value="SRF-like"/>
    <property type="match status" value="1"/>
</dbReference>
<dbReference type="Pfam" id="PF00319">
    <property type="entry name" value="SRF-TF"/>
    <property type="match status" value="1"/>
</dbReference>
<reference evidence="6" key="1">
    <citation type="journal article" date="2016" name="Nat. Genet.">
        <title>A high-quality carrot genome assembly provides new insights into carotenoid accumulation and asterid genome evolution.</title>
        <authorList>
            <person name="Iorizzo M."/>
            <person name="Ellison S."/>
            <person name="Senalik D."/>
            <person name="Zeng P."/>
            <person name="Satapoomin P."/>
            <person name="Huang J."/>
            <person name="Bowman M."/>
            <person name="Iovene M."/>
            <person name="Sanseverino W."/>
            <person name="Cavagnaro P."/>
            <person name="Yildiz M."/>
            <person name="Macko-Podgorni A."/>
            <person name="Moranska E."/>
            <person name="Grzebelus E."/>
            <person name="Grzebelus D."/>
            <person name="Ashrafi H."/>
            <person name="Zheng Z."/>
            <person name="Cheng S."/>
            <person name="Spooner D."/>
            <person name="Van Deynze A."/>
            <person name="Simon P."/>
        </authorList>
    </citation>
    <scope>NUCLEOTIDE SEQUENCE</scope>
    <source>
        <tissue evidence="6">Leaf</tissue>
    </source>
</reference>
<protein>
    <submittedName>
        <fullName evidence="6">Uncharacterized protein</fullName>
    </submittedName>
</protein>
<dbReference type="AlphaFoldDB" id="A0A161XI25"/>
<dbReference type="GO" id="GO:0046983">
    <property type="term" value="F:protein dimerization activity"/>
    <property type="evidence" value="ECO:0007669"/>
    <property type="project" value="InterPro"/>
</dbReference>
<evidence type="ECO:0000256" key="5">
    <source>
        <dbReference type="ARBA" id="ARBA00023242"/>
    </source>
</evidence>
<evidence type="ECO:0000256" key="2">
    <source>
        <dbReference type="ARBA" id="ARBA00023015"/>
    </source>
</evidence>
<dbReference type="KEGG" id="dcr:108205604"/>
<keyword evidence="5" id="KW-0539">Nucleus</keyword>
<organism evidence="6 7">
    <name type="scientific">Daucus carota subsp. sativus</name>
    <name type="common">Carrot</name>
    <dbReference type="NCBI Taxonomy" id="79200"/>
    <lineage>
        <taxon>Eukaryota</taxon>
        <taxon>Viridiplantae</taxon>
        <taxon>Streptophyta</taxon>
        <taxon>Embryophyta</taxon>
        <taxon>Tracheophyta</taxon>
        <taxon>Spermatophyta</taxon>
        <taxon>Magnoliopsida</taxon>
        <taxon>eudicotyledons</taxon>
        <taxon>Gunneridae</taxon>
        <taxon>Pentapetalae</taxon>
        <taxon>asterids</taxon>
        <taxon>campanulids</taxon>
        <taxon>Apiales</taxon>
        <taxon>Apiaceae</taxon>
        <taxon>Apioideae</taxon>
        <taxon>Scandiceae</taxon>
        <taxon>Daucinae</taxon>
        <taxon>Daucus</taxon>
        <taxon>Daucus sect. Daucus</taxon>
    </lineage>
</organism>
<keyword evidence="4" id="KW-0804">Transcription</keyword>
<name>A0A161XI25_DAUCS</name>
<gene>
    <name evidence="6" type="ORF">DCAR_0208498</name>
</gene>
<evidence type="ECO:0000256" key="1">
    <source>
        <dbReference type="ARBA" id="ARBA00004123"/>
    </source>
</evidence>
<evidence type="ECO:0000313" key="6">
    <source>
        <dbReference type="EMBL" id="WOG89261.1"/>
    </source>
</evidence>
<reference evidence="6" key="2">
    <citation type="submission" date="2022-03" db="EMBL/GenBank/DDBJ databases">
        <title>Draft title - Genomic analysis of global carrot germplasm unveils the trajectory of domestication and the origin of high carotenoid orange carrot.</title>
        <authorList>
            <person name="Iorizzo M."/>
            <person name="Ellison S."/>
            <person name="Senalik D."/>
            <person name="Macko-Podgorni A."/>
            <person name="Grzebelus D."/>
            <person name="Bostan H."/>
            <person name="Rolling W."/>
            <person name="Curaba J."/>
            <person name="Simon P."/>
        </authorList>
    </citation>
    <scope>NUCLEOTIDE SEQUENCE</scope>
    <source>
        <tissue evidence="6">Leaf</tissue>
    </source>
</reference>
<dbReference type="GO" id="GO:0003677">
    <property type="term" value="F:DNA binding"/>
    <property type="evidence" value="ECO:0007669"/>
    <property type="project" value="UniProtKB-KW"/>
</dbReference>
<accession>A0A161XI25</accession>
<dbReference type="EMBL" id="CP093344">
    <property type="protein sequence ID" value="WOG89261.1"/>
    <property type="molecule type" value="Genomic_DNA"/>
</dbReference>
<keyword evidence="3" id="KW-0238">DNA-binding</keyword>
<dbReference type="InterPro" id="IPR036879">
    <property type="entry name" value="TF_MADSbox_sf"/>
</dbReference>
<evidence type="ECO:0000256" key="4">
    <source>
        <dbReference type="ARBA" id="ARBA00023163"/>
    </source>
</evidence>
<dbReference type="OrthoDB" id="601557at2759"/>
<evidence type="ECO:0000313" key="7">
    <source>
        <dbReference type="Proteomes" id="UP000077755"/>
    </source>
</evidence>
<dbReference type="Proteomes" id="UP000077755">
    <property type="component" value="Chromosome 2"/>
</dbReference>
<keyword evidence="7" id="KW-1185">Reference proteome</keyword>
<dbReference type="GO" id="GO:0005634">
    <property type="term" value="C:nucleus"/>
    <property type="evidence" value="ECO:0007669"/>
    <property type="project" value="UniProtKB-SubCell"/>
</dbReference>